<feature type="chain" id="PRO_5005668263" description="Lipoprotein" evidence="1">
    <location>
        <begin position="26"/>
        <end position="435"/>
    </location>
</feature>
<keyword evidence="3" id="KW-1185">Reference proteome</keyword>
<dbReference type="PROSITE" id="PS51257">
    <property type="entry name" value="PROKAR_LIPOPROTEIN"/>
    <property type="match status" value="1"/>
</dbReference>
<evidence type="ECO:0000313" key="3">
    <source>
        <dbReference type="Proteomes" id="UP000001491"/>
    </source>
</evidence>
<evidence type="ECO:0000313" key="2">
    <source>
        <dbReference type="EMBL" id="CAT05240.1"/>
    </source>
</evidence>
<dbReference type="eggNOG" id="ENOG5032EWC">
    <property type="taxonomic scope" value="Bacteria"/>
</dbReference>
<evidence type="ECO:0008006" key="4">
    <source>
        <dbReference type="Google" id="ProtNLM"/>
    </source>
</evidence>
<dbReference type="HOGENOM" id="CLU_629806_0_0_14"/>
<name>C5J6X7_MESCH</name>
<proteinExistence type="predicted"/>
<evidence type="ECO:0000256" key="1">
    <source>
        <dbReference type="SAM" id="SignalP"/>
    </source>
</evidence>
<keyword evidence="1" id="KW-0732">Signal</keyword>
<reference evidence="3" key="1">
    <citation type="journal article" date="2009" name="BMC Bioinformatics">
        <title>The Mycoplasma conjunctivae genome sequencing, annotation and analysis.</title>
        <authorList>
            <person name="Calderon-Copete S.P."/>
            <person name="Wigger G."/>
            <person name="Wunderlin C."/>
            <person name="Schmidheini T."/>
            <person name="Frey J."/>
            <person name="Quail M.A."/>
            <person name="Falquet L."/>
        </authorList>
    </citation>
    <scope>NUCLEOTIDE SEQUENCE [LARGE SCALE GENOMIC DNA]</scope>
    <source>
        <strain evidence="3">ATCC 25834 / NCTC 10147 / HRC/581</strain>
    </source>
</reference>
<dbReference type="EMBL" id="FM864216">
    <property type="protein sequence ID" value="CAT05240.1"/>
    <property type="molecule type" value="Genomic_DNA"/>
</dbReference>
<dbReference type="Proteomes" id="UP000001491">
    <property type="component" value="Chromosome"/>
</dbReference>
<sequence>MKNKILVRLLPSFLVASPVFLVACAANNDSFLLENLKNSKNQQEVTPIKAAFLTTSQSNSDLDQQIITSLKQFLKHESQVENSPFSLVEKNFFSILENNQANKINEQSIQFIEEFNKIYNSNNVIFLTSDFNLEFLNRWLFEKITTDSKSFFETLAQKNIFVVNPDFNSFNDFVWSKFPETKKNILPITIRSQDINWIIGYTTASYLAQKFPKDPFRRKVSFILDSNNVDETNNLVGFLSGIAEWNNKNANNEVKINNLDSQIILSLNKVDIEEQIRQITTPDDTTYKSEIIFLASPKLYKNVEKQLQKDQKLITNSFDFEAKSFININQKVSSFLNDLLLDIYGNKIGTPKAQIFKERVEGKRIFMHLLNKKQISYRYFDVRLDSELKDLFTNAQKVYSPAKQDESISDVILGANQIEKQNSFIVLKNIVEKIR</sequence>
<accession>C5J6X7</accession>
<organism evidence="2 3">
    <name type="scientific">Mesomycoplasma conjunctivae (strain ATCC 25834 / NCTC 10147 / HRC/581)</name>
    <name type="common">Mycoplasma conjunctivae</name>
    <dbReference type="NCBI Taxonomy" id="572263"/>
    <lineage>
        <taxon>Bacteria</taxon>
        <taxon>Bacillati</taxon>
        <taxon>Mycoplasmatota</taxon>
        <taxon>Mycoplasmoidales</taxon>
        <taxon>Metamycoplasmataceae</taxon>
        <taxon>Mesomycoplasma</taxon>
    </lineage>
</organism>
<feature type="signal peptide" evidence="1">
    <location>
        <begin position="1"/>
        <end position="25"/>
    </location>
</feature>
<dbReference type="KEGG" id="mco:MCJ_005410"/>
<dbReference type="AlphaFoldDB" id="C5J6X7"/>
<gene>
    <name evidence="2" type="ordered locus">MCJ_005410</name>
</gene>
<protein>
    <recommendedName>
        <fullName evidence="4">Lipoprotein</fullName>
    </recommendedName>
</protein>